<dbReference type="EMBL" id="CP066075">
    <property type="protein sequence ID" value="QQC63746.1"/>
    <property type="molecule type" value="Genomic_DNA"/>
</dbReference>
<organism evidence="1 2">
    <name type="scientific">Paraburkholderia ginsengisoli</name>
    <dbReference type="NCBI Taxonomy" id="311231"/>
    <lineage>
        <taxon>Bacteria</taxon>
        <taxon>Pseudomonadati</taxon>
        <taxon>Pseudomonadota</taxon>
        <taxon>Betaproteobacteria</taxon>
        <taxon>Burkholderiales</taxon>
        <taxon>Burkholderiaceae</taxon>
        <taxon>Paraburkholderia</taxon>
    </lineage>
</organism>
<keyword evidence="2" id="KW-1185">Reference proteome</keyword>
<dbReference type="AlphaFoldDB" id="A0A7T4N1X4"/>
<dbReference type="KEGG" id="pgis:I6I06_15825"/>
<name>A0A7T4N1X4_9BURK</name>
<reference evidence="1 2" key="1">
    <citation type="submission" date="2020-12" db="EMBL/GenBank/DDBJ databases">
        <title>FDA dAtabase for Regulatory Grade micrObial Sequences (FDA-ARGOS): Supporting development and validation of Infectious Disease Dx tests.</title>
        <authorList>
            <person name="Nelson B."/>
            <person name="Plummer A."/>
            <person name="Tallon L."/>
            <person name="Sadzewicz L."/>
            <person name="Zhao X."/>
            <person name="Boylan J."/>
            <person name="Ott S."/>
            <person name="Bowen H."/>
            <person name="Vavikolanu K."/>
            <person name="Mehta A."/>
            <person name="Aluvathingal J."/>
            <person name="Nadendla S."/>
            <person name="Myers T."/>
            <person name="Yan Y."/>
            <person name="Sichtig H."/>
        </authorList>
    </citation>
    <scope>NUCLEOTIDE SEQUENCE [LARGE SCALE GENOMIC DNA]</scope>
    <source>
        <strain evidence="1 2">FDAARGOS_1049</strain>
    </source>
</reference>
<evidence type="ECO:0000313" key="1">
    <source>
        <dbReference type="EMBL" id="QQC63746.1"/>
    </source>
</evidence>
<dbReference type="Proteomes" id="UP000595610">
    <property type="component" value="Chromosome 1"/>
</dbReference>
<accession>A0A7T4N1X4</accession>
<protein>
    <submittedName>
        <fullName evidence="1">Uncharacterized protein</fullName>
    </submittedName>
</protein>
<sequence>MNELRGFLAAGDSDASAPVARIYFGALKDRATVLAMERVKVAERALVDAGGHYELWAAAHQSLADGRTVAQVLRERELHLMRQRELANIERAAFVAAADARRAEVEPILAACASELLALSQKITALDLQVRRVATLRAASLEAMEAAGLTLAQIESIGAPRPTASELAEWQSDLAAMRARADRLKAFRASAPFFDLALLDDSTDGTANGRQ</sequence>
<gene>
    <name evidence="1" type="ORF">I6I06_15825</name>
</gene>
<proteinExistence type="predicted"/>
<evidence type="ECO:0000313" key="2">
    <source>
        <dbReference type="Proteomes" id="UP000595610"/>
    </source>
</evidence>
<dbReference type="RefSeq" id="WP_042321571.1">
    <property type="nucleotide sequence ID" value="NZ_CP066075.1"/>
</dbReference>